<protein>
    <recommendedName>
        <fullName evidence="8">alpha-1,2-Mannosidase</fullName>
        <ecNumber evidence="8">3.2.1.-</ecNumber>
    </recommendedName>
</protein>
<evidence type="ECO:0000256" key="2">
    <source>
        <dbReference type="ARBA" id="ARBA00007658"/>
    </source>
</evidence>
<dbReference type="GO" id="GO:0019902">
    <property type="term" value="F:phosphatase binding"/>
    <property type="evidence" value="ECO:0007669"/>
    <property type="project" value="TreeGrafter"/>
</dbReference>
<comment type="similarity">
    <text evidence="2 8">Belongs to the glycosyl hydrolase 47 family.</text>
</comment>
<feature type="binding site" evidence="7">
    <location>
        <position position="475"/>
    </location>
    <ligand>
        <name>Ca(2+)</name>
        <dbReference type="ChEBI" id="CHEBI:29108"/>
    </ligand>
</feature>
<keyword evidence="12" id="KW-1185">Reference proteome</keyword>
<evidence type="ECO:0000256" key="3">
    <source>
        <dbReference type="ARBA" id="ARBA00022824"/>
    </source>
</evidence>
<dbReference type="GO" id="GO:0004571">
    <property type="term" value="F:mannosyl-oligosaccharide 1,2-alpha-mannosidase activity"/>
    <property type="evidence" value="ECO:0007669"/>
    <property type="project" value="InterPro"/>
</dbReference>
<dbReference type="GO" id="GO:0005975">
    <property type="term" value="P:carbohydrate metabolic process"/>
    <property type="evidence" value="ECO:0007669"/>
    <property type="project" value="InterPro"/>
</dbReference>
<feature type="region of interest" description="Disordered" evidence="9">
    <location>
        <begin position="983"/>
        <end position="1004"/>
    </location>
</feature>
<evidence type="ECO:0000256" key="7">
    <source>
        <dbReference type="PIRSR" id="PIRSR601382-2"/>
    </source>
</evidence>
<evidence type="ECO:0000256" key="5">
    <source>
        <dbReference type="ARBA" id="ARBA00054385"/>
    </source>
</evidence>
<dbReference type="InterPro" id="IPR022162">
    <property type="entry name" value="TRPC4AP"/>
</dbReference>
<feature type="compositionally biased region" description="Basic and acidic residues" evidence="9">
    <location>
        <begin position="538"/>
        <end position="548"/>
    </location>
</feature>
<dbReference type="GO" id="GO:1904154">
    <property type="term" value="P:positive regulation of retrograde protein transport, ER to cytosol"/>
    <property type="evidence" value="ECO:0007669"/>
    <property type="project" value="UniProtKB-ARBA"/>
</dbReference>
<dbReference type="GO" id="GO:0006511">
    <property type="term" value="P:ubiquitin-dependent protein catabolic process"/>
    <property type="evidence" value="ECO:0007669"/>
    <property type="project" value="InterPro"/>
</dbReference>
<dbReference type="PRINTS" id="PR00747">
    <property type="entry name" value="GLYHDRLASE47"/>
</dbReference>
<dbReference type="SUPFAM" id="SSF48225">
    <property type="entry name" value="Seven-hairpin glycosidases"/>
    <property type="match status" value="1"/>
</dbReference>
<accession>A0AA41SQF3</accession>
<organism evidence="11 12">
    <name type="scientific">Sciurus carolinensis</name>
    <name type="common">Eastern gray squirrel</name>
    <dbReference type="NCBI Taxonomy" id="30640"/>
    <lineage>
        <taxon>Eukaryota</taxon>
        <taxon>Metazoa</taxon>
        <taxon>Chordata</taxon>
        <taxon>Craniata</taxon>
        <taxon>Vertebrata</taxon>
        <taxon>Euteleostomi</taxon>
        <taxon>Mammalia</taxon>
        <taxon>Eutheria</taxon>
        <taxon>Euarchontoglires</taxon>
        <taxon>Glires</taxon>
        <taxon>Rodentia</taxon>
        <taxon>Sciuromorpha</taxon>
        <taxon>Sciuridae</taxon>
        <taxon>Sciurinae</taxon>
        <taxon>Sciurini</taxon>
        <taxon>Sciurus</taxon>
    </lineage>
</organism>
<name>A0AA41SQF3_SCICA</name>
<feature type="active site" description="Proton donor" evidence="6">
    <location>
        <position position="117"/>
    </location>
</feature>
<evidence type="ECO:0000256" key="1">
    <source>
        <dbReference type="ARBA" id="ARBA00004240"/>
    </source>
</evidence>
<comment type="function">
    <text evidence="5">Involved in the endoplasmic reticulum-associated degradation (ERAD) pathway that targets misfolded glycoproteins for degradation in an N-glycan-dependent manner. May initiate ERAD by promoting the first mannose trimming step of ERAD substrates, from Man9GlcNAc2 to Man8GlcNAc2. Seems to recognize and bind to exposed hydrophobic regions in target proteins.</text>
</comment>
<dbReference type="Pfam" id="PF12463">
    <property type="entry name" value="DUF3689"/>
    <property type="match status" value="1"/>
</dbReference>
<keyword evidence="7" id="KW-0479">Metal-binding</keyword>
<keyword evidence="4" id="KW-0325">Glycoprotein</keyword>
<feature type="active site" description="Proton donor" evidence="6">
    <location>
        <position position="351"/>
    </location>
</feature>
<dbReference type="InterPro" id="IPR036026">
    <property type="entry name" value="Seven-hairpin_glycosidases"/>
</dbReference>
<keyword evidence="11" id="KW-0675">Receptor</keyword>
<dbReference type="EC" id="3.2.1.-" evidence="8"/>
<comment type="cofactor">
    <cofactor evidence="7">
        <name>Ca(2+)</name>
        <dbReference type="ChEBI" id="CHEBI:29108"/>
    </cofactor>
</comment>
<keyword evidence="10" id="KW-0732">Signal</keyword>
<feature type="active site" evidence="6">
    <location>
        <position position="258"/>
    </location>
</feature>
<dbReference type="InterPro" id="IPR001382">
    <property type="entry name" value="Glyco_hydro_47"/>
</dbReference>
<evidence type="ECO:0000256" key="9">
    <source>
        <dbReference type="SAM" id="MobiDB-lite"/>
    </source>
</evidence>
<sequence length="1432" mass="161567">MPFRLLFPLGLLCALLPLHHGAPGPDGSVPDSAHYRERVKAMFYHAYDSYLENAFPYDELRPLTCDGHDTWGSFSLTLIDALDTLLILGNVSEFQRVVEVLQDNVDFDIDVNASVFETNIRVVGGLLSAHLLSKKAGVEVEAGWPCSGPLLRMAEEAARKLLPAFQTPTGMPYGTVNLLHGVNPGETPVTCTAGIGTFIVEFATLSSLTGDPVFEDVARVALTRLWESRSDIGLVGNHIDVLTGKWVAQDAGIGAGVDSYFEYLVKGAILLQDRKLMAMFLEYNKAIRNYTRFDDWYLWVQMYKGTVSMPVFQSLEAYWPGLQSLIGDIDNAMRTFLNYYTVWKQFGGLPEFYNIPQGYTVEKREGYPLRPELIESAMYLYRATGDPTLLELGRDAVESIEKISKVECGFATIKDLRDHKLDNRMESFFLAETVKYLYLLFDPTNFIHNNGSTFDAVITPYGECILGAGGYIFNTEAHPIDPAALHCCRRLKEEQWEVEDLMREFYSLKRNRSRFQKKRMSSGPWEPPAGPGTFSSPENHDQAREKKAGKQKISLLSCPSQPFTSKLALLGQLASSSTNRREIRECPLRDFDLEEPRGNAEPMAFKTEDTGNTASRCHLPRLRGGLHFPAAPGARTDPATRLVPLPSAHWGRCGSPPPPRRNLRGPGAACFLFVRRGDMAEAPAAAGAGAGRGRRSAATVAAWGGWGGRPRPGNILLQLRQGQLTGRGLVRAVQEISPLLSMEAMAFVTEDRKLTQETTYPNTYIFDLFGGVDLLVEILMRPTISIRGQKLKISDEMSKDCLSILYNTCVCTEGVTKRLAEKNDFVIFLFTLMTSKKTFLQTATLIEDILGVKKEMIRLDEVPNLSSLVSNFDQQQLANFCRILAVTISEMDTGNDDKHTLLAKNAQHKKSLSLGPSAAEINQAALLSIPGFVERLCKLATRKVSESTGTASFLQELEEWYTWLDNALVLDALMRVANEESEHNQASTVFPPPGSSEENGLPHTSARTQLPQSMKIMHEIMYKLEVLYVLCVLLMGRQRNQVHRMIAEFKLIPGLNNLFDKLIWRKHSASALVLHGHNQNCDCSPDITLKIQFLRLLQSFSDHHENKYLLLNNQELNELSAISLKANIPEVEAVLNTDRSLVCDGKRGLLTRLLQVMKKEPAESSFRFWQARAVESFLRGTTSYADQMFLLKRGLLEHILYCIVDSECKSRDVLQSYFDLLGELMKFNVDAFKRFNKYINTDAKFQVFLKQINSSLVDSNMLVRCVTLSLDRFENQVDMKVAEVLSECRLLAYISQVPTQMSFLFRLINIIHVQTLTQENVSCLNTSLVILMLARRKERLPLYLRLLQRMEHSKKYPGFLLNNFHNLLRFWQQHYLHKDKDSTCLENSSCISFSYWKETVSILLNPDRQSPSALVSYIEEPYMDIDRDFTEE</sequence>
<evidence type="ECO:0000313" key="11">
    <source>
        <dbReference type="EMBL" id="MBZ3869236.1"/>
    </source>
</evidence>
<dbReference type="Proteomes" id="UP001166674">
    <property type="component" value="Unassembled WGS sequence"/>
</dbReference>
<feature type="active site" evidence="6">
    <location>
        <position position="372"/>
    </location>
</feature>
<evidence type="ECO:0000256" key="6">
    <source>
        <dbReference type="PIRSR" id="PIRSR601382-1"/>
    </source>
</evidence>
<dbReference type="PANTHER" id="PTHR31743">
    <property type="entry name" value="TRANSIENT RECEPTOR POTENTIAL CHANNEL 4-ASSOCIATED PROTEIN TCPC4AP"/>
    <property type="match status" value="1"/>
</dbReference>
<evidence type="ECO:0000313" key="12">
    <source>
        <dbReference type="Proteomes" id="UP001166674"/>
    </source>
</evidence>
<keyword evidence="8" id="KW-0378">Hydrolase</keyword>
<evidence type="ECO:0000256" key="4">
    <source>
        <dbReference type="ARBA" id="ARBA00023180"/>
    </source>
</evidence>
<feature type="region of interest" description="Disordered" evidence="9">
    <location>
        <begin position="517"/>
        <end position="551"/>
    </location>
</feature>
<dbReference type="Pfam" id="PF01532">
    <property type="entry name" value="Glyco_hydro_47"/>
    <property type="match status" value="1"/>
</dbReference>
<proteinExistence type="inferred from homology"/>
<reference evidence="11" key="1">
    <citation type="submission" date="2020-03" db="EMBL/GenBank/DDBJ databases">
        <title>Studies in the Genomics of Life Span.</title>
        <authorList>
            <person name="Glass D."/>
        </authorList>
    </citation>
    <scope>NUCLEOTIDE SEQUENCE</scope>
    <source>
        <strain evidence="11">SUZIE</strain>
        <tissue evidence="11">Muscle</tissue>
    </source>
</reference>
<dbReference type="Gene3D" id="1.50.10.10">
    <property type="match status" value="1"/>
</dbReference>
<dbReference type="InterPro" id="IPR012341">
    <property type="entry name" value="6hp_glycosidase-like_sf"/>
</dbReference>
<dbReference type="GO" id="GO:0005509">
    <property type="term" value="F:calcium ion binding"/>
    <property type="evidence" value="ECO:0007669"/>
    <property type="project" value="InterPro"/>
</dbReference>
<dbReference type="GO" id="GO:0016020">
    <property type="term" value="C:membrane"/>
    <property type="evidence" value="ECO:0007669"/>
    <property type="project" value="InterPro"/>
</dbReference>
<gene>
    <name evidence="11" type="ORF">SUZIE_101930</name>
</gene>
<evidence type="ECO:0000256" key="10">
    <source>
        <dbReference type="SAM" id="SignalP"/>
    </source>
</evidence>
<comment type="subcellular location">
    <subcellularLocation>
        <location evidence="1">Endoplasmic reticulum</location>
    </subcellularLocation>
</comment>
<dbReference type="GO" id="GO:0031464">
    <property type="term" value="C:Cul4A-RING E3 ubiquitin ligase complex"/>
    <property type="evidence" value="ECO:0007669"/>
    <property type="project" value="InterPro"/>
</dbReference>
<comment type="caution">
    <text evidence="11">The sequence shown here is derived from an EMBL/GenBank/DDBJ whole genome shotgun (WGS) entry which is preliminary data.</text>
</comment>
<feature type="chain" id="PRO_5041284915" description="alpha-1,2-Mannosidase" evidence="10">
    <location>
        <begin position="22"/>
        <end position="1432"/>
    </location>
</feature>
<dbReference type="FunFam" id="1.50.10.10:FF:000015">
    <property type="entry name" value="alpha-1,2-Mannosidase"/>
    <property type="match status" value="1"/>
</dbReference>
<dbReference type="PANTHER" id="PTHR31743:SF1">
    <property type="entry name" value="SHORT TRANSIENT RECEPTOR POTENTIAL CHANNEL 4-ASSOCIATED PROTEIN"/>
    <property type="match status" value="1"/>
</dbReference>
<keyword evidence="3" id="KW-0256">Endoplasmic reticulum</keyword>
<evidence type="ECO:0000256" key="8">
    <source>
        <dbReference type="RuleBase" id="RU361193"/>
    </source>
</evidence>
<keyword evidence="7" id="KW-0106">Calcium</keyword>
<feature type="signal peptide" evidence="10">
    <location>
        <begin position="1"/>
        <end position="21"/>
    </location>
</feature>
<keyword evidence="8" id="KW-0326">Glycosidase</keyword>
<dbReference type="GO" id="GO:0005783">
    <property type="term" value="C:endoplasmic reticulum"/>
    <property type="evidence" value="ECO:0007669"/>
    <property type="project" value="UniProtKB-SubCell"/>
</dbReference>
<dbReference type="EMBL" id="JAATJV010133780">
    <property type="protein sequence ID" value="MBZ3869236.1"/>
    <property type="molecule type" value="Genomic_DNA"/>
</dbReference>